<name>A0A9P8MTL5_9HYPO</name>
<keyword evidence="2" id="KW-1185">Reference proteome</keyword>
<gene>
    <name evidence="1" type="ORF">HRG_07265</name>
</gene>
<dbReference type="GeneID" id="68356394"/>
<proteinExistence type="predicted"/>
<evidence type="ECO:0000313" key="2">
    <source>
        <dbReference type="Proteomes" id="UP000824596"/>
    </source>
</evidence>
<evidence type="ECO:0000313" key="1">
    <source>
        <dbReference type="EMBL" id="KAH0961187.1"/>
    </source>
</evidence>
<comment type="caution">
    <text evidence="1">The sequence shown here is derived from an EMBL/GenBank/DDBJ whole genome shotgun (WGS) entry which is preliminary data.</text>
</comment>
<dbReference type="RefSeq" id="XP_044718700.1">
    <property type="nucleotide sequence ID" value="XM_044865736.1"/>
</dbReference>
<dbReference type="Proteomes" id="UP000824596">
    <property type="component" value="Unassembled WGS sequence"/>
</dbReference>
<reference evidence="1" key="1">
    <citation type="submission" date="2021-09" db="EMBL/GenBank/DDBJ databases">
        <title>A high-quality genome of the endoparasitic fungus Hirsutella rhossiliensis with a comparison of Hirsutella genomes reveals transposable elements contributing to genome size variation.</title>
        <authorList>
            <person name="Lin R."/>
            <person name="Jiao Y."/>
            <person name="Sun X."/>
            <person name="Ling J."/>
            <person name="Xie B."/>
            <person name="Cheng X."/>
        </authorList>
    </citation>
    <scope>NUCLEOTIDE SEQUENCE</scope>
    <source>
        <strain evidence="1">HR02</strain>
    </source>
</reference>
<dbReference type="PANTHER" id="PTHR37535">
    <property type="entry name" value="FLUG DOMAIN PROTEIN"/>
    <property type="match status" value="1"/>
</dbReference>
<dbReference type="EMBL" id="JAIZPD010000008">
    <property type="protein sequence ID" value="KAH0961187.1"/>
    <property type="molecule type" value="Genomic_DNA"/>
</dbReference>
<dbReference type="AlphaFoldDB" id="A0A9P8MTL5"/>
<organism evidence="1 2">
    <name type="scientific">Hirsutella rhossiliensis</name>
    <dbReference type="NCBI Taxonomy" id="111463"/>
    <lineage>
        <taxon>Eukaryota</taxon>
        <taxon>Fungi</taxon>
        <taxon>Dikarya</taxon>
        <taxon>Ascomycota</taxon>
        <taxon>Pezizomycotina</taxon>
        <taxon>Sordariomycetes</taxon>
        <taxon>Hypocreomycetidae</taxon>
        <taxon>Hypocreales</taxon>
        <taxon>Ophiocordycipitaceae</taxon>
        <taxon>Hirsutella</taxon>
    </lineage>
</organism>
<sequence length="379" mass="42974">MTQTDSSTLTLKTKSSSSVATFIHLSTTGKPLRNSTRPPTKLKTIATVVYCSSMPATHNGASTARCWVVTPKMFGKVGKDGRKRRGTRKSSSLSTYWKVFRLVFERATGDKLDPKLNRRMHKVLRDLSRKHDLSDQRRANRCMTIEDLKEQIETTISTTKNRSGLGNFESLLFSFSFFLHPLELAPHPSCVSAFTKTYLGVKDAKTFPLPETLADPSLLLNPHIFLLGILFRHRAFRATSLNSPAQLANLDIHPEERELPLPLKDDLKDTYIFRRAMKTFTGYELSQDKPLSYQMIAQWIRRVGEILGLEYPTIPYNLRYNAANEFDRSASADISESLRNLALDHANSNPFQKHYLGRESKTFGIIAQVQRSTWNSAVD</sequence>
<accession>A0A9P8MTL5</accession>
<protein>
    <submittedName>
        <fullName evidence="1">C2H2 finger domain-containing protein</fullName>
    </submittedName>
</protein>
<dbReference type="OrthoDB" id="4567560at2759"/>
<dbReference type="Pfam" id="PF11917">
    <property type="entry name" value="DUF3435"/>
    <property type="match status" value="1"/>
</dbReference>
<dbReference type="InterPro" id="IPR021842">
    <property type="entry name" value="DUF3435"/>
</dbReference>
<dbReference type="PANTHER" id="PTHR37535:SF2">
    <property type="entry name" value="FINGER DOMAIN PROTEIN, PUTATIVE (AFU_ORTHOLOGUE AFUA_6G09300)-RELATED"/>
    <property type="match status" value="1"/>
</dbReference>